<dbReference type="EMBL" id="JAHLJV010000022">
    <property type="protein sequence ID" value="KAK1593959.1"/>
    <property type="molecule type" value="Genomic_DNA"/>
</dbReference>
<sequence>MEGMNGTADPTPAHSLLITLVLLLIYVQSERERAARLFQCFCSFRLVCFFLSCPPPSSFPARLGTDTSSSNVEWGFNIIPL</sequence>
<evidence type="ECO:0000256" key="1">
    <source>
        <dbReference type="SAM" id="Phobius"/>
    </source>
</evidence>
<keyword evidence="3" id="KW-1185">Reference proteome</keyword>
<proteinExistence type="predicted"/>
<accession>A0AAD8V5P4</accession>
<feature type="transmembrane region" description="Helical" evidence="1">
    <location>
        <begin position="12"/>
        <end position="29"/>
    </location>
</feature>
<protein>
    <submittedName>
        <fullName evidence="2">Uncharacterized protein</fullName>
    </submittedName>
</protein>
<keyword evidence="1" id="KW-0812">Transmembrane</keyword>
<evidence type="ECO:0000313" key="3">
    <source>
        <dbReference type="Proteomes" id="UP001230504"/>
    </source>
</evidence>
<dbReference type="GeneID" id="85441808"/>
<comment type="caution">
    <text evidence="2">The sequence shown here is derived from an EMBL/GenBank/DDBJ whole genome shotgun (WGS) entry which is preliminary data.</text>
</comment>
<dbReference type="RefSeq" id="XP_060415206.1">
    <property type="nucleotide sequence ID" value="XM_060557568.1"/>
</dbReference>
<keyword evidence="1" id="KW-0472">Membrane</keyword>
<evidence type="ECO:0000313" key="2">
    <source>
        <dbReference type="EMBL" id="KAK1593959.1"/>
    </source>
</evidence>
<organism evidence="2 3">
    <name type="scientific">Colletotrichum navitas</name>
    <dbReference type="NCBI Taxonomy" id="681940"/>
    <lineage>
        <taxon>Eukaryota</taxon>
        <taxon>Fungi</taxon>
        <taxon>Dikarya</taxon>
        <taxon>Ascomycota</taxon>
        <taxon>Pezizomycotina</taxon>
        <taxon>Sordariomycetes</taxon>
        <taxon>Hypocreomycetidae</taxon>
        <taxon>Glomerellales</taxon>
        <taxon>Glomerellaceae</taxon>
        <taxon>Colletotrichum</taxon>
        <taxon>Colletotrichum graminicola species complex</taxon>
    </lineage>
</organism>
<reference evidence="2" key="1">
    <citation type="submission" date="2021-06" db="EMBL/GenBank/DDBJ databases">
        <title>Comparative genomics, transcriptomics and evolutionary studies reveal genomic signatures of adaptation to plant cell wall in hemibiotrophic fungi.</title>
        <authorList>
            <consortium name="DOE Joint Genome Institute"/>
            <person name="Baroncelli R."/>
            <person name="Diaz J.F."/>
            <person name="Benocci T."/>
            <person name="Peng M."/>
            <person name="Battaglia E."/>
            <person name="Haridas S."/>
            <person name="Andreopoulos W."/>
            <person name="Labutti K."/>
            <person name="Pangilinan J."/>
            <person name="Floch G.L."/>
            <person name="Makela M.R."/>
            <person name="Henrissat B."/>
            <person name="Grigoriev I.V."/>
            <person name="Crouch J.A."/>
            <person name="De Vries R.P."/>
            <person name="Sukno S.A."/>
            <person name="Thon M.R."/>
        </authorList>
    </citation>
    <scope>NUCLEOTIDE SEQUENCE</scope>
    <source>
        <strain evidence="2">CBS 125086</strain>
    </source>
</reference>
<dbReference type="AlphaFoldDB" id="A0AAD8V5P4"/>
<gene>
    <name evidence="2" type="ORF">LY79DRAFT_550412</name>
</gene>
<keyword evidence="1" id="KW-1133">Transmembrane helix</keyword>
<dbReference type="Proteomes" id="UP001230504">
    <property type="component" value="Unassembled WGS sequence"/>
</dbReference>
<name>A0AAD8V5P4_9PEZI</name>